<comment type="caution">
    <text evidence="7">The sequence shown here is derived from an EMBL/GenBank/DDBJ whole genome shotgun (WGS) entry which is preliminary data.</text>
</comment>
<gene>
    <name evidence="7" type="ORF">DNTS_006228</name>
</gene>
<dbReference type="SMART" id="SM00087">
    <property type="entry name" value="PTH"/>
    <property type="match status" value="1"/>
</dbReference>
<dbReference type="OrthoDB" id="9892514at2759"/>
<comment type="subcellular location">
    <subcellularLocation>
        <location evidence="1">Secreted</location>
    </subcellularLocation>
</comment>
<evidence type="ECO:0000313" key="8">
    <source>
        <dbReference type="Proteomes" id="UP000316079"/>
    </source>
</evidence>
<dbReference type="GO" id="GO:0030282">
    <property type="term" value="P:bone mineralization"/>
    <property type="evidence" value="ECO:0007669"/>
    <property type="project" value="InterPro"/>
</dbReference>
<reference evidence="7 8" key="1">
    <citation type="journal article" date="2019" name="Sci. Data">
        <title>Hybrid genome assembly and annotation of Danionella translucida.</title>
        <authorList>
            <person name="Kadobianskyi M."/>
            <person name="Schulze L."/>
            <person name="Schuelke M."/>
            <person name="Judkewitz B."/>
        </authorList>
    </citation>
    <scope>NUCLEOTIDE SEQUENCE [LARGE SCALE GENOMIC DNA]</scope>
    <source>
        <strain evidence="7 8">Bolton</strain>
    </source>
</reference>
<sequence>MFPGPQQFLQNPEAAKGHQHTLLMLTTPVSFSSMHLRQKPEIPSAGWNKASIIHWLLNEANPHAFKCSLSSNRPLFLQRHRVNRTFLEKTILPDKPNINKCRVRGKSTEQRRGKHSFCILSDLLREPQHLLYPGTALKHEIGQFSGVGLVWPDMSVNKNGPILSCATLLATELSSASLQKRGSFRRKNENKLWIWMATITVLTSIFRVRPQAYSCSTQCRRQPERVSEMIEMRRRVSESSGALPNERHRDFRTQSCSAVELGCLPYQDVKHPEARFRTAFVDPPVCERDATSVSEKAAELWDEDRASVDTGRLRGKTDRLADASSDRQPTRTQPLQLNTAVCLKEKEREGDMQTTQTASRLISGAQLHLILPQSSKAHRKPVKNETWDVFNDESGQQELKGEHRHQEEGSESGPKEQKELRLENQKKGRVSWLQKLSLEPEEFINGPILRRKQLEANEESWIKARGSRSPDRSMILLQRYIHQQANSKIEILETVWSKSLSGPFPPVPSLSLSLTCGLLSNLPITRSDSSSAGRNAEGKLDLCSGLHSLIAFFVFFIAVWKLRGVLTQKRSRDFIVSTLHFSPVAHRSSQDEDLVLKTGFPEVFFCFVLTVFSCPPPRPARRCPRQQDGPGKGSILLFGWKMKRSLTHRGACIAHPPAALIKARQSCCYLQMRAGLFCGSCSRKRSVTHAQLMHDKGRTLQDYKRRLWLQELLHEVHTAEIREPHQPRGGLSSGGGGSHTASMPIDEGVAIATGSTQPKPSGGTKNLPDSFGVEDEEGTNLPQETNKSQMYKDGTTKAIGKRKKKGRLGKRREGEKRKRRARSVDQQGALH</sequence>
<dbReference type="PANTHER" id="PTHR17223:SF0">
    <property type="entry name" value="PARATHYROID HORMONE-RELATED PROTEIN"/>
    <property type="match status" value="1"/>
</dbReference>
<keyword evidence="8" id="KW-1185">Reference proteome</keyword>
<feature type="compositionally biased region" description="Basic residues" evidence="6">
    <location>
        <begin position="799"/>
        <end position="810"/>
    </location>
</feature>
<dbReference type="GO" id="GO:0005576">
    <property type="term" value="C:extracellular region"/>
    <property type="evidence" value="ECO:0007669"/>
    <property type="project" value="UniProtKB-SubCell"/>
</dbReference>
<organism evidence="7 8">
    <name type="scientific">Danionella cerebrum</name>
    <dbReference type="NCBI Taxonomy" id="2873325"/>
    <lineage>
        <taxon>Eukaryota</taxon>
        <taxon>Metazoa</taxon>
        <taxon>Chordata</taxon>
        <taxon>Craniata</taxon>
        <taxon>Vertebrata</taxon>
        <taxon>Euteleostomi</taxon>
        <taxon>Actinopterygii</taxon>
        <taxon>Neopterygii</taxon>
        <taxon>Teleostei</taxon>
        <taxon>Ostariophysi</taxon>
        <taxon>Cypriniformes</taxon>
        <taxon>Danionidae</taxon>
        <taxon>Danioninae</taxon>
        <taxon>Danionella</taxon>
    </lineage>
</organism>
<dbReference type="Proteomes" id="UP000316079">
    <property type="component" value="Unassembled WGS sequence"/>
</dbReference>
<evidence type="ECO:0008006" key="9">
    <source>
        <dbReference type="Google" id="ProtNLM"/>
    </source>
</evidence>
<feature type="compositionally biased region" description="Basic and acidic residues" evidence="6">
    <location>
        <begin position="309"/>
        <end position="329"/>
    </location>
</feature>
<keyword evidence="4" id="KW-0165">Cleavage on pair of basic residues</keyword>
<evidence type="ECO:0000256" key="6">
    <source>
        <dbReference type="SAM" id="MobiDB-lite"/>
    </source>
</evidence>
<dbReference type="InterPro" id="IPR003626">
    <property type="entry name" value="PTH-rel"/>
</dbReference>
<evidence type="ECO:0000313" key="7">
    <source>
        <dbReference type="EMBL" id="TRY87878.1"/>
    </source>
</evidence>
<comment type="similarity">
    <text evidence="2">Belongs to the parathyroid hormone family.</text>
</comment>
<name>A0A553QD58_9TELE</name>
<dbReference type="AlphaFoldDB" id="A0A553QD58"/>
<dbReference type="STRING" id="623744.A0A553QD58"/>
<feature type="region of interest" description="Disordered" evidence="6">
    <location>
        <begin position="396"/>
        <end position="424"/>
    </location>
</feature>
<evidence type="ECO:0000256" key="5">
    <source>
        <dbReference type="ARBA" id="ARBA00022702"/>
    </source>
</evidence>
<dbReference type="PANTHER" id="PTHR17223">
    <property type="entry name" value="PARATHYROID HORMONE-RELATED"/>
    <property type="match status" value="1"/>
</dbReference>
<keyword evidence="5" id="KW-0372">Hormone</keyword>
<proteinExistence type="inferred from homology"/>
<evidence type="ECO:0000256" key="4">
    <source>
        <dbReference type="ARBA" id="ARBA00022685"/>
    </source>
</evidence>
<evidence type="ECO:0000256" key="3">
    <source>
        <dbReference type="ARBA" id="ARBA00022525"/>
    </source>
</evidence>
<dbReference type="GO" id="GO:0005179">
    <property type="term" value="F:hormone activity"/>
    <property type="evidence" value="ECO:0007669"/>
    <property type="project" value="UniProtKB-KW"/>
</dbReference>
<feature type="compositionally biased region" description="Basic and acidic residues" evidence="6">
    <location>
        <begin position="399"/>
        <end position="424"/>
    </location>
</feature>
<feature type="compositionally biased region" description="Polar residues" evidence="6">
    <location>
        <begin position="780"/>
        <end position="789"/>
    </location>
</feature>
<dbReference type="InterPro" id="IPR001415">
    <property type="entry name" value="PTH/PTH-rel"/>
</dbReference>
<dbReference type="Pfam" id="PF01279">
    <property type="entry name" value="Parathyroid"/>
    <property type="match status" value="1"/>
</dbReference>
<evidence type="ECO:0000256" key="2">
    <source>
        <dbReference type="ARBA" id="ARBA00006307"/>
    </source>
</evidence>
<feature type="region of interest" description="Disordered" evidence="6">
    <location>
        <begin position="309"/>
        <end position="334"/>
    </location>
</feature>
<protein>
    <recommendedName>
        <fullName evidence="9">Parathyroid hormone-related protein</fullName>
    </recommendedName>
</protein>
<accession>A0A553QD58</accession>
<evidence type="ECO:0000256" key="1">
    <source>
        <dbReference type="ARBA" id="ARBA00004613"/>
    </source>
</evidence>
<feature type="region of interest" description="Disordered" evidence="6">
    <location>
        <begin position="719"/>
        <end position="831"/>
    </location>
</feature>
<keyword evidence="3" id="KW-0964">Secreted</keyword>
<dbReference type="EMBL" id="SRMA01026087">
    <property type="protein sequence ID" value="TRY87878.1"/>
    <property type="molecule type" value="Genomic_DNA"/>
</dbReference>